<dbReference type="GO" id="GO:0032221">
    <property type="term" value="C:Rpd3S complex"/>
    <property type="evidence" value="ECO:0007669"/>
    <property type="project" value="TreeGrafter"/>
</dbReference>
<accession>I1CKI7</accession>
<dbReference type="PIRSF" id="PIRSF038133">
    <property type="entry name" value="HAT_Nua4_EAF3/MRG15"/>
    <property type="match status" value="1"/>
</dbReference>
<dbReference type="SMART" id="SM00298">
    <property type="entry name" value="CHROMO"/>
    <property type="match status" value="1"/>
</dbReference>
<evidence type="ECO:0000256" key="4">
    <source>
        <dbReference type="ARBA" id="ARBA00022853"/>
    </source>
</evidence>
<dbReference type="GO" id="GO:0035267">
    <property type="term" value="C:NuA4 histone acetyltransferase complex"/>
    <property type="evidence" value="ECO:0007669"/>
    <property type="project" value="TreeGrafter"/>
</dbReference>
<keyword evidence="7" id="KW-0539">Nucleus</keyword>
<keyword evidence="4" id="KW-0156">Chromatin regulator</keyword>
<dbReference type="InterPro" id="IPR038217">
    <property type="entry name" value="MRG_C_sf"/>
</dbReference>
<dbReference type="eggNOG" id="KOG3001">
    <property type="taxonomic scope" value="Eukaryota"/>
</dbReference>
<dbReference type="InParanoid" id="I1CKI7"/>
<comment type="similarity">
    <text evidence="2">Belongs to the MRG family.</text>
</comment>
<evidence type="ECO:0000256" key="3">
    <source>
        <dbReference type="ARBA" id="ARBA00018505"/>
    </source>
</evidence>
<dbReference type="FunCoup" id="I1CKI7">
    <property type="interactions" value="454"/>
</dbReference>
<dbReference type="Pfam" id="PF05712">
    <property type="entry name" value="MRG"/>
    <property type="match status" value="1"/>
</dbReference>
<dbReference type="InterPro" id="IPR000953">
    <property type="entry name" value="Chromo/chromo_shadow_dom"/>
</dbReference>
<gene>
    <name evidence="10" type="ORF">RO3G_13678</name>
</gene>
<dbReference type="SUPFAM" id="SSF54160">
    <property type="entry name" value="Chromo domain-like"/>
    <property type="match status" value="1"/>
</dbReference>
<name>I1CKI7_RHIO9</name>
<evidence type="ECO:0000256" key="6">
    <source>
        <dbReference type="ARBA" id="ARBA00023163"/>
    </source>
</evidence>
<dbReference type="GO" id="GO:0006355">
    <property type="term" value="P:regulation of DNA-templated transcription"/>
    <property type="evidence" value="ECO:0007669"/>
    <property type="project" value="InterPro"/>
</dbReference>
<sequence>MIMPQTEPTQEQQSQQQAVEVSKSQQEAPKEQQEETKELIFEINEKVLCYHGPLIYEAKVTYKVMDRNWMNEDPELQGPYYFVHYKGWKRTWDEWVPETRLLRWCDENIKMQLRLRDLYRMKQSGKSQNTYTEELGKRRRDAKLEKEEDYLRKPEIKIDIPDALKGQLVDDWENVTKNQQLVTLPREITVNGVLDRYKVYKKEKKGSRELHQYAEIIRKNPKAEPVDIYGAEHLLRLFVQMPSLIAHTTMDTDAVQVLTDYLTDILRFMQKQQKQLFQAEYENAVPGYVALSEST</sequence>
<protein>
    <recommendedName>
        <fullName evidence="3">Chromatin modification-related protein EAF3</fullName>
    </recommendedName>
</protein>
<evidence type="ECO:0000256" key="7">
    <source>
        <dbReference type="ARBA" id="ARBA00023242"/>
    </source>
</evidence>
<keyword evidence="6" id="KW-0804">Transcription</keyword>
<evidence type="ECO:0000256" key="1">
    <source>
        <dbReference type="ARBA" id="ARBA00004123"/>
    </source>
</evidence>
<dbReference type="PROSITE" id="PS51640">
    <property type="entry name" value="MRG"/>
    <property type="match status" value="1"/>
</dbReference>
<keyword evidence="5" id="KW-0805">Transcription regulation</keyword>
<evidence type="ECO:0000259" key="9">
    <source>
        <dbReference type="SMART" id="SM00298"/>
    </source>
</evidence>
<dbReference type="Proteomes" id="UP000009138">
    <property type="component" value="Unassembled WGS sequence"/>
</dbReference>
<dbReference type="InterPro" id="IPR026541">
    <property type="entry name" value="MRG_dom"/>
</dbReference>
<evidence type="ECO:0000256" key="8">
    <source>
        <dbReference type="SAM" id="MobiDB-lite"/>
    </source>
</evidence>
<dbReference type="RefSeq" id="XP_067524363.1">
    <property type="nucleotide sequence ID" value="XM_067668262.1"/>
</dbReference>
<dbReference type="VEuPathDB" id="FungiDB:RO3G_13678"/>
<evidence type="ECO:0000256" key="5">
    <source>
        <dbReference type="ARBA" id="ARBA00023015"/>
    </source>
</evidence>
<dbReference type="GeneID" id="93620643"/>
<dbReference type="Pfam" id="PF22732">
    <property type="entry name" value="MSL3_chromo-like"/>
    <property type="match status" value="1"/>
</dbReference>
<dbReference type="AlphaFoldDB" id="I1CKI7"/>
<feature type="region of interest" description="Disordered" evidence="8">
    <location>
        <begin position="1"/>
        <end position="33"/>
    </location>
</feature>
<dbReference type="OMA" id="HKFFDIE"/>
<organism evidence="10 11">
    <name type="scientific">Rhizopus delemar (strain RA 99-880 / ATCC MYA-4621 / FGSC 9543 / NRRL 43880)</name>
    <name type="common">Mucormycosis agent</name>
    <name type="synonym">Rhizopus arrhizus var. delemar</name>
    <dbReference type="NCBI Taxonomy" id="246409"/>
    <lineage>
        <taxon>Eukaryota</taxon>
        <taxon>Fungi</taxon>
        <taxon>Fungi incertae sedis</taxon>
        <taxon>Mucoromycota</taxon>
        <taxon>Mucoromycotina</taxon>
        <taxon>Mucoromycetes</taxon>
        <taxon>Mucorales</taxon>
        <taxon>Mucorineae</taxon>
        <taxon>Rhizopodaceae</taxon>
        <taxon>Rhizopus</taxon>
    </lineage>
</organism>
<dbReference type="PANTHER" id="PTHR10880:SF15">
    <property type="entry name" value="MSL COMPLEX SUBUNIT 3"/>
    <property type="match status" value="1"/>
</dbReference>
<feature type="domain" description="Chromo" evidence="9">
    <location>
        <begin position="40"/>
        <end position="117"/>
    </location>
</feature>
<dbReference type="STRING" id="246409.I1CKI7"/>
<feature type="compositionally biased region" description="Low complexity" evidence="8">
    <location>
        <begin position="1"/>
        <end position="27"/>
    </location>
</feature>
<dbReference type="OrthoDB" id="124855at2759"/>
<dbReference type="InterPro" id="IPR053820">
    <property type="entry name" value="MSL3_chromo-like"/>
</dbReference>
<dbReference type="EMBL" id="CH476743">
    <property type="protein sequence ID" value="EIE88967.1"/>
    <property type="molecule type" value="Genomic_DNA"/>
</dbReference>
<dbReference type="GO" id="GO:0006325">
    <property type="term" value="P:chromatin organization"/>
    <property type="evidence" value="ECO:0007669"/>
    <property type="project" value="UniProtKB-KW"/>
</dbReference>
<reference evidence="10 11" key="1">
    <citation type="journal article" date="2009" name="PLoS Genet.">
        <title>Genomic analysis of the basal lineage fungus Rhizopus oryzae reveals a whole-genome duplication.</title>
        <authorList>
            <person name="Ma L.-J."/>
            <person name="Ibrahim A.S."/>
            <person name="Skory C."/>
            <person name="Grabherr M.G."/>
            <person name="Burger G."/>
            <person name="Butler M."/>
            <person name="Elias M."/>
            <person name="Idnurm A."/>
            <person name="Lang B.F."/>
            <person name="Sone T."/>
            <person name="Abe A."/>
            <person name="Calvo S.E."/>
            <person name="Corrochano L.M."/>
            <person name="Engels R."/>
            <person name="Fu J."/>
            <person name="Hansberg W."/>
            <person name="Kim J.-M."/>
            <person name="Kodira C.D."/>
            <person name="Koehrsen M.J."/>
            <person name="Liu B."/>
            <person name="Miranda-Saavedra D."/>
            <person name="O'Leary S."/>
            <person name="Ortiz-Castellanos L."/>
            <person name="Poulter R."/>
            <person name="Rodriguez-Romero J."/>
            <person name="Ruiz-Herrera J."/>
            <person name="Shen Y.-Q."/>
            <person name="Zeng Q."/>
            <person name="Galagan J."/>
            <person name="Birren B.W."/>
            <person name="Cuomo C.A."/>
            <person name="Wickes B.L."/>
        </authorList>
    </citation>
    <scope>NUCLEOTIDE SEQUENCE [LARGE SCALE GENOMIC DNA]</scope>
    <source>
        <strain evidence="11">RA 99-880 / ATCC MYA-4621 / FGSC 9543 / NRRL 43880</strain>
    </source>
</reference>
<proteinExistence type="inferred from homology"/>
<dbReference type="PANTHER" id="PTHR10880">
    <property type="entry name" value="MORTALITY FACTOR 4-LIKE PROTEIN"/>
    <property type="match status" value="1"/>
</dbReference>
<dbReference type="Gene3D" id="1.10.274.30">
    <property type="entry name" value="MRG domain"/>
    <property type="match status" value="2"/>
</dbReference>
<dbReference type="InterPro" id="IPR008676">
    <property type="entry name" value="MRG"/>
</dbReference>
<evidence type="ECO:0000313" key="11">
    <source>
        <dbReference type="Proteomes" id="UP000009138"/>
    </source>
</evidence>
<keyword evidence="11" id="KW-1185">Reference proteome</keyword>
<evidence type="ECO:0000313" key="10">
    <source>
        <dbReference type="EMBL" id="EIE88967.1"/>
    </source>
</evidence>
<dbReference type="Gene3D" id="2.30.30.140">
    <property type="match status" value="1"/>
</dbReference>
<evidence type="ECO:0000256" key="2">
    <source>
        <dbReference type="ARBA" id="ARBA00009093"/>
    </source>
</evidence>
<dbReference type="InterPro" id="IPR016197">
    <property type="entry name" value="Chromo-like_dom_sf"/>
</dbReference>
<comment type="subcellular location">
    <subcellularLocation>
        <location evidence="1">Nucleus</location>
    </subcellularLocation>
</comment>